<sequence>MLLMSASVSANATLNVVTSLSQSDPMYEGLVAFKALVEKRSQKQITIRIFIGSQLGNDNDMLEQAMLGANVAVLADAGRLAVYQNELGILGAPYLVEDYQQLNVLTDSELFYRWSKALAKNSGLHILSFNWWQGSRHLLTQRSVSSPSDLQGIRMRTIGAPVWIDTINAMGATPTPLAWSEVYSGLQQNVIDAAEAQLTGLYGARLYEVISHVTKTGHIQLLSGLVGSQKWFSALTNDEQEILYDAAYEAGIIASARVRETEAQIEAALISQGVSVDEVDITLFTEATNKVYSRLGYTQLRAEVSALLKRAGNDPVQ</sequence>
<dbReference type="Proteomes" id="UP000175691">
    <property type="component" value="Unassembled WGS sequence"/>
</dbReference>
<evidence type="ECO:0000313" key="2">
    <source>
        <dbReference type="EMBL" id="OFC69799.1"/>
    </source>
</evidence>
<accession>A0A1E7Z8E1</accession>
<dbReference type="InterPro" id="IPR038404">
    <property type="entry name" value="TRAP_DctP_sf"/>
</dbReference>
<dbReference type="NCBIfam" id="NF037995">
    <property type="entry name" value="TRAP_S1"/>
    <property type="match status" value="1"/>
</dbReference>
<evidence type="ECO:0000313" key="3">
    <source>
        <dbReference type="Proteomes" id="UP000175691"/>
    </source>
</evidence>
<dbReference type="Pfam" id="PF03480">
    <property type="entry name" value="DctP"/>
    <property type="match status" value="1"/>
</dbReference>
<evidence type="ECO:0000256" key="1">
    <source>
        <dbReference type="ARBA" id="ARBA00022729"/>
    </source>
</evidence>
<comment type="caution">
    <text evidence="2">The sequence shown here is derived from an EMBL/GenBank/DDBJ whole genome shotgun (WGS) entry which is preliminary data.</text>
</comment>
<dbReference type="PANTHER" id="PTHR33376">
    <property type="match status" value="1"/>
</dbReference>
<organism evidence="2 3">
    <name type="scientific">Alteromonas confluentis</name>
    <dbReference type="NCBI Taxonomy" id="1656094"/>
    <lineage>
        <taxon>Bacteria</taxon>
        <taxon>Pseudomonadati</taxon>
        <taxon>Pseudomonadota</taxon>
        <taxon>Gammaproteobacteria</taxon>
        <taxon>Alteromonadales</taxon>
        <taxon>Alteromonadaceae</taxon>
        <taxon>Alteromonas/Salinimonas group</taxon>
        <taxon>Alteromonas</taxon>
    </lineage>
</organism>
<keyword evidence="3" id="KW-1185">Reference proteome</keyword>
<keyword evidence="1" id="KW-0732">Signal</keyword>
<proteinExistence type="predicted"/>
<dbReference type="InterPro" id="IPR018389">
    <property type="entry name" value="DctP_fam"/>
</dbReference>
<name>A0A1E7Z8E1_9ALTE</name>
<dbReference type="Gene3D" id="3.40.190.170">
    <property type="entry name" value="Bacterial extracellular solute-binding protein, family 7"/>
    <property type="match status" value="1"/>
</dbReference>
<gene>
    <name evidence="2" type="ORF">BFC18_16305</name>
</gene>
<dbReference type="EMBL" id="MDHN01000037">
    <property type="protein sequence ID" value="OFC69799.1"/>
    <property type="molecule type" value="Genomic_DNA"/>
</dbReference>
<dbReference type="PANTHER" id="PTHR33376:SF3">
    <property type="entry name" value="C4-DICARBOXYLATE-BINDING PROTEIN"/>
    <property type="match status" value="1"/>
</dbReference>
<dbReference type="AlphaFoldDB" id="A0A1E7Z8E1"/>
<reference evidence="2 3" key="1">
    <citation type="submission" date="2016-08" db="EMBL/GenBank/DDBJ databases">
        <authorList>
            <person name="Seilhamer J.J."/>
        </authorList>
    </citation>
    <scope>NUCLEOTIDE SEQUENCE [LARGE SCALE GENOMIC DNA]</scope>
    <source>
        <strain evidence="2 3">KCTC 42603</strain>
    </source>
</reference>
<dbReference type="GO" id="GO:0055085">
    <property type="term" value="P:transmembrane transport"/>
    <property type="evidence" value="ECO:0007669"/>
    <property type="project" value="InterPro"/>
</dbReference>
<dbReference type="STRING" id="1656094.BFC18_16305"/>
<dbReference type="CDD" id="cd13669">
    <property type="entry name" value="PBP2_TRAP_TM0322_like"/>
    <property type="match status" value="1"/>
</dbReference>
<protein>
    <submittedName>
        <fullName evidence="2">C4-dicarboxylate ABC transporter</fullName>
    </submittedName>
</protein>